<name>A0A2A2AYC6_9BURK</name>
<protein>
    <recommendedName>
        <fullName evidence="4">DUF1178 family protein</fullName>
    </recommendedName>
</protein>
<reference evidence="2 3" key="1">
    <citation type="submission" date="2017-08" db="EMBL/GenBank/DDBJ databases">
        <title>WGS of Clinical strains of the CDC Group NO-1 linked to zoonotic infections in humans.</title>
        <authorList>
            <person name="Bernier A.-M."/>
            <person name="Bernard K."/>
        </authorList>
    </citation>
    <scope>NUCLEOTIDE SEQUENCE [LARGE SCALE GENOMIC DNA]</scope>
    <source>
        <strain evidence="2 3">NML120219</strain>
    </source>
</reference>
<dbReference type="EMBL" id="NSJE01000010">
    <property type="protein sequence ID" value="PAT42704.1"/>
    <property type="molecule type" value="Genomic_DNA"/>
</dbReference>
<accession>A0A2A2AYC6</accession>
<evidence type="ECO:0008006" key="4">
    <source>
        <dbReference type="Google" id="ProtNLM"/>
    </source>
</evidence>
<gene>
    <name evidence="2" type="ORF">CK621_07575</name>
</gene>
<feature type="compositionally biased region" description="Low complexity" evidence="1">
    <location>
        <begin position="59"/>
        <end position="72"/>
    </location>
</feature>
<comment type="caution">
    <text evidence="2">The sequence shown here is derived from an EMBL/GenBank/DDBJ whole genome shotgun (WGS) entry which is preliminary data.</text>
</comment>
<feature type="region of interest" description="Disordered" evidence="1">
    <location>
        <begin position="53"/>
        <end position="101"/>
    </location>
</feature>
<dbReference type="InterPro" id="IPR009562">
    <property type="entry name" value="DUF1178"/>
</dbReference>
<evidence type="ECO:0000256" key="1">
    <source>
        <dbReference type="SAM" id="MobiDB-lite"/>
    </source>
</evidence>
<dbReference type="Proteomes" id="UP000218439">
    <property type="component" value="Unassembled WGS sequence"/>
</dbReference>
<dbReference type="RefSeq" id="WP_095551932.1">
    <property type="nucleotide sequence ID" value="NZ_CP156659.1"/>
</dbReference>
<proteinExistence type="predicted"/>
<dbReference type="PIRSF" id="PIRSF032131">
    <property type="entry name" value="UCP032131"/>
    <property type="match status" value="1"/>
</dbReference>
<organism evidence="2 3">
    <name type="scientific">Vandammella animalimorsus</name>
    <dbReference type="NCBI Taxonomy" id="2029117"/>
    <lineage>
        <taxon>Bacteria</taxon>
        <taxon>Pseudomonadati</taxon>
        <taxon>Pseudomonadota</taxon>
        <taxon>Betaproteobacteria</taxon>
        <taxon>Burkholderiales</taxon>
        <taxon>Comamonadaceae</taxon>
        <taxon>Vandammella</taxon>
    </lineage>
</organism>
<sequence>MKVFDLRCAHGHVFEGWFASAEDYQSQCQRGLLQCPICGSAQIDKLLSAPHLKAKSNRQPSAAAQQLPPAGADKAAPSQAEMHTPSPGAQQAMAEQRRRQAQWLSQARALLKNAENVGERFTAEARRIHEGQAPERPIHGQASVQQMLELLDEGIPVLPLPEGADEPLQ</sequence>
<evidence type="ECO:0000313" key="3">
    <source>
        <dbReference type="Proteomes" id="UP000218439"/>
    </source>
</evidence>
<dbReference type="AlphaFoldDB" id="A0A2A2AYC6"/>
<dbReference type="Pfam" id="PF06676">
    <property type="entry name" value="DUF1178"/>
    <property type="match status" value="1"/>
</dbReference>
<evidence type="ECO:0000313" key="2">
    <source>
        <dbReference type="EMBL" id="PAT42704.1"/>
    </source>
</evidence>